<dbReference type="RefSeq" id="WP_077130716.1">
    <property type="nucleotide sequence ID" value="NZ_CP014263.1"/>
</dbReference>
<accession>A0A1P9WV67</accession>
<dbReference type="KEGG" id="smon:AWR27_08020"/>
<proteinExistence type="predicted"/>
<dbReference type="OrthoDB" id="964818at2"/>
<organism evidence="1 2">
    <name type="scientific">Spirosoma montaniterrae</name>
    <dbReference type="NCBI Taxonomy" id="1178516"/>
    <lineage>
        <taxon>Bacteria</taxon>
        <taxon>Pseudomonadati</taxon>
        <taxon>Bacteroidota</taxon>
        <taxon>Cytophagia</taxon>
        <taxon>Cytophagales</taxon>
        <taxon>Cytophagaceae</taxon>
        <taxon>Spirosoma</taxon>
    </lineage>
</organism>
<keyword evidence="2" id="KW-1185">Reference proteome</keyword>
<dbReference type="AlphaFoldDB" id="A0A1P9WV67"/>
<protein>
    <submittedName>
        <fullName evidence="1">Uncharacterized protein</fullName>
    </submittedName>
</protein>
<evidence type="ECO:0000313" key="1">
    <source>
        <dbReference type="EMBL" id="AQG79277.1"/>
    </source>
</evidence>
<name>A0A1P9WV67_9BACT</name>
<dbReference type="EMBL" id="CP014263">
    <property type="protein sequence ID" value="AQG79277.1"/>
    <property type="molecule type" value="Genomic_DNA"/>
</dbReference>
<sequence length="68" mass="7701">MATNTLLIITGYGSVSAKPFRKAYLNSDEEAARQRFLRDYPNARDTSVRVIPFDDELTIRTNGEISAY</sequence>
<dbReference type="Proteomes" id="UP000187941">
    <property type="component" value="Chromosome"/>
</dbReference>
<gene>
    <name evidence="1" type="ORF">AWR27_08020</name>
</gene>
<evidence type="ECO:0000313" key="2">
    <source>
        <dbReference type="Proteomes" id="UP000187941"/>
    </source>
</evidence>
<reference evidence="1 2" key="1">
    <citation type="submission" date="2016-01" db="EMBL/GenBank/DDBJ databases">
        <authorList>
            <person name="Oliw E.H."/>
        </authorList>
    </citation>
    <scope>NUCLEOTIDE SEQUENCE [LARGE SCALE GENOMIC DNA]</scope>
    <source>
        <strain evidence="1 2">DY10</strain>
    </source>
</reference>